<name>A0AAD4E392_9AGAM</name>
<organism evidence="2 3">
    <name type="scientific">Suillus fuscotomentosus</name>
    <dbReference type="NCBI Taxonomy" id="1912939"/>
    <lineage>
        <taxon>Eukaryota</taxon>
        <taxon>Fungi</taxon>
        <taxon>Dikarya</taxon>
        <taxon>Basidiomycota</taxon>
        <taxon>Agaricomycotina</taxon>
        <taxon>Agaricomycetes</taxon>
        <taxon>Agaricomycetidae</taxon>
        <taxon>Boletales</taxon>
        <taxon>Suillineae</taxon>
        <taxon>Suillaceae</taxon>
        <taxon>Suillus</taxon>
    </lineage>
</organism>
<reference evidence="2" key="1">
    <citation type="journal article" date="2020" name="New Phytol.">
        <title>Comparative genomics reveals dynamic genome evolution in host specialist ectomycorrhizal fungi.</title>
        <authorList>
            <person name="Lofgren L.A."/>
            <person name="Nguyen N.H."/>
            <person name="Vilgalys R."/>
            <person name="Ruytinx J."/>
            <person name="Liao H.L."/>
            <person name="Branco S."/>
            <person name="Kuo A."/>
            <person name="LaButti K."/>
            <person name="Lipzen A."/>
            <person name="Andreopoulos W."/>
            <person name="Pangilinan J."/>
            <person name="Riley R."/>
            <person name="Hundley H."/>
            <person name="Na H."/>
            <person name="Barry K."/>
            <person name="Grigoriev I.V."/>
            <person name="Stajich J.E."/>
            <person name="Kennedy P.G."/>
        </authorList>
    </citation>
    <scope>NUCLEOTIDE SEQUENCE</scope>
    <source>
        <strain evidence="2">FC203</strain>
    </source>
</reference>
<accession>A0AAD4E392</accession>
<dbReference type="GeneID" id="64666404"/>
<feature type="region of interest" description="Disordered" evidence="1">
    <location>
        <begin position="298"/>
        <end position="330"/>
    </location>
</feature>
<dbReference type="InterPro" id="IPR018247">
    <property type="entry name" value="EF_Hand_1_Ca_BS"/>
</dbReference>
<evidence type="ECO:0000256" key="1">
    <source>
        <dbReference type="SAM" id="MobiDB-lite"/>
    </source>
</evidence>
<dbReference type="RefSeq" id="XP_041223270.1">
    <property type="nucleotide sequence ID" value="XM_041372106.1"/>
</dbReference>
<gene>
    <name evidence="2" type="ORF">F5891DRAFT_514315</name>
</gene>
<protein>
    <submittedName>
        <fullName evidence="2">Uncharacterized protein</fullName>
    </submittedName>
</protein>
<feature type="compositionally biased region" description="Polar residues" evidence="1">
    <location>
        <begin position="298"/>
        <end position="310"/>
    </location>
</feature>
<proteinExistence type="predicted"/>
<dbReference type="PROSITE" id="PS00018">
    <property type="entry name" value="EF_HAND_1"/>
    <property type="match status" value="1"/>
</dbReference>
<comment type="caution">
    <text evidence="2">The sequence shown here is derived from an EMBL/GenBank/DDBJ whole genome shotgun (WGS) entry which is preliminary data.</text>
</comment>
<evidence type="ECO:0000313" key="3">
    <source>
        <dbReference type="Proteomes" id="UP001195769"/>
    </source>
</evidence>
<dbReference type="EMBL" id="JABBWK010000044">
    <property type="protein sequence ID" value="KAG1897694.1"/>
    <property type="molecule type" value="Genomic_DNA"/>
</dbReference>
<dbReference type="Proteomes" id="UP001195769">
    <property type="component" value="Unassembled WGS sequence"/>
</dbReference>
<evidence type="ECO:0000313" key="2">
    <source>
        <dbReference type="EMBL" id="KAG1897694.1"/>
    </source>
</evidence>
<keyword evidence="3" id="KW-1185">Reference proteome</keyword>
<dbReference type="AlphaFoldDB" id="A0AAD4E392"/>
<sequence length="677" mass="77182">MSDITTEQAQKALDDALTSSKSTSARMLTNVDRAGDLVVKTTQEVESARTLYNKNATVIQQSAADQMVTDLIKKNMGGFFGEAKKVMNALDTLQQIHPFVSVAIIAFKAVVDFEIRRRENDRTVCLTLAKAFDMMNMLLQLKDTRDPDIVGPRGTIRGRLDGVLDKIKTKVEHCGNTIDKYYKSKFIVKFFRSSHWASEFLRISGDFSQCMQELRDALTIRTALGVDTAIKKLEELTQMLSEREAKITKGEKFRGKMDQYFESEREKRFAKEVIMRGGMDPRFESEDKLAELVKFAQQQEAPPHNQAHSDTPSKDVNKPPSQTPSAKKSVAEQYRLDASMLHELRTPLVSLLEENRALFMFKLDKQTADIKDAIKDSEMRILSALGGKFSRVKDPHLQFIWKEMKWSTSVKTLYFIAELHDYFTHRFSQLHREAPRPQVTSSVHRAESPPIDTADEWCLKYLSVFYTSSLSEIFDDDANGLVSVREVNAFTSAILPGLSLLQALAYWAAGWRVDSQYYHARIEQVLNSMVHAQADVLPVNRRCIALYLDSDVIHDIKRLTRSLAELRPEDSDVDLTQLADGCRNVQEKDLAKRLDTVKYEIDSKESFKLFGSGRIEDFLLPVLYLVMRRHLQIMKLARTVILVDRELECETQTIANILEAVDLRVEQLAGMLPDSRL</sequence>